<organism evidence="1 2">
    <name type="scientific">Arcticibacter svalbardensis MN12-7</name>
    <dbReference type="NCBI Taxonomy" id="1150600"/>
    <lineage>
        <taxon>Bacteria</taxon>
        <taxon>Pseudomonadati</taxon>
        <taxon>Bacteroidota</taxon>
        <taxon>Sphingobacteriia</taxon>
        <taxon>Sphingobacteriales</taxon>
        <taxon>Sphingobacteriaceae</taxon>
        <taxon>Arcticibacter</taxon>
    </lineage>
</organism>
<sequence>MADAINISAASVTILLKEMLASKYLHEGSNKKRIVNNKQELLQRWAVAYQDLLKPKIKIGEYTSRTVDLLKSFKQIMPEQWDGLWSGEAAANKYTNYLSPGKLSMFVTGNDKKWMSELKLVPVKENGTLEVFKFFWNKDHFIFSENSKLPDVVPPILVYADLITSTDSRNIETAKRILNEYIQFSN</sequence>
<name>R9H2A3_9SPHI</name>
<dbReference type="eggNOG" id="COG4861">
    <property type="taxonomic scope" value="Bacteria"/>
</dbReference>
<dbReference type="AlphaFoldDB" id="R9H2A3"/>
<protein>
    <submittedName>
        <fullName evidence="1">Uncharacterized protein</fullName>
    </submittedName>
</protein>
<dbReference type="STRING" id="1150600.ADIARSV_1456"/>
<accession>R9H2A3</accession>
<proteinExistence type="predicted"/>
<dbReference type="Proteomes" id="UP000014174">
    <property type="component" value="Unassembled WGS sequence"/>
</dbReference>
<keyword evidence="2" id="KW-1185">Reference proteome</keyword>
<dbReference type="RefSeq" id="WP_016194692.1">
    <property type="nucleotide sequence ID" value="NZ_AQPN01000054.1"/>
</dbReference>
<dbReference type="Pfam" id="PF09952">
    <property type="entry name" value="AbiEi_2"/>
    <property type="match status" value="1"/>
</dbReference>
<gene>
    <name evidence="1" type="ORF">ADIARSV_1456</name>
</gene>
<evidence type="ECO:0000313" key="2">
    <source>
        <dbReference type="Proteomes" id="UP000014174"/>
    </source>
</evidence>
<reference evidence="1 2" key="1">
    <citation type="journal article" date="2013" name="Genome Announc.">
        <title>Draft Genome Sequence of Arcticibacter svalbardensis Strain MN12-7T, a Member of the Family Sphingobacteriaceae Isolated from an Arctic Soil Sample.</title>
        <authorList>
            <person name="Shivaji S."/>
            <person name="Ara S."/>
            <person name="Prasad S."/>
            <person name="Manasa B.P."/>
            <person name="Begum Z."/>
            <person name="Singh A."/>
            <person name="Kumar Pinnaka A."/>
        </authorList>
    </citation>
    <scope>NUCLEOTIDE SEQUENCE [LARGE SCALE GENOMIC DNA]</scope>
    <source>
        <strain evidence="1 2">MN12-7</strain>
    </source>
</reference>
<comment type="caution">
    <text evidence="1">The sequence shown here is derived from an EMBL/GenBank/DDBJ whole genome shotgun (WGS) entry which is preliminary data.</text>
</comment>
<dbReference type="InterPro" id="IPR019238">
    <property type="entry name" value="AbiEi_2"/>
</dbReference>
<dbReference type="EMBL" id="AQPN01000054">
    <property type="protein sequence ID" value="EOR95344.1"/>
    <property type="molecule type" value="Genomic_DNA"/>
</dbReference>
<evidence type="ECO:0000313" key="1">
    <source>
        <dbReference type="EMBL" id="EOR95344.1"/>
    </source>
</evidence>